<name>A0ABD0WG99_UMBPY</name>
<gene>
    <name evidence="1" type="ORF">UPYG_G00246150</name>
</gene>
<organism evidence="1 2">
    <name type="scientific">Umbra pygmaea</name>
    <name type="common">Eastern mudminnow</name>
    <dbReference type="NCBI Taxonomy" id="75934"/>
    <lineage>
        <taxon>Eukaryota</taxon>
        <taxon>Metazoa</taxon>
        <taxon>Chordata</taxon>
        <taxon>Craniata</taxon>
        <taxon>Vertebrata</taxon>
        <taxon>Euteleostomi</taxon>
        <taxon>Actinopterygii</taxon>
        <taxon>Neopterygii</taxon>
        <taxon>Teleostei</taxon>
        <taxon>Protacanthopterygii</taxon>
        <taxon>Esociformes</taxon>
        <taxon>Umbridae</taxon>
        <taxon>Umbra</taxon>
    </lineage>
</organism>
<dbReference type="AlphaFoldDB" id="A0ABD0WG99"/>
<dbReference type="EMBL" id="JAGEUA010000007">
    <property type="protein sequence ID" value="KAL0970709.1"/>
    <property type="molecule type" value="Genomic_DNA"/>
</dbReference>
<sequence>MLLDLCVDLGPALDRLTQRNHTIPVQIQVLTTLGFLATGCYQQQVTVATSSRWILTPFPSPQTAEEMRYNDAHVGARSVLERVTGILNVFRCCFRCLRWQTCITQQKCAKTARQYRSEPGHFQMCHAHRTCWSQLDILRLHPPRWYTPHREPPGHLIPLQTLEQLKDTTPNYSTVIFHV</sequence>
<protein>
    <submittedName>
        <fullName evidence="1">Uncharacterized protein</fullName>
    </submittedName>
</protein>
<dbReference type="Proteomes" id="UP001557470">
    <property type="component" value="Unassembled WGS sequence"/>
</dbReference>
<evidence type="ECO:0000313" key="1">
    <source>
        <dbReference type="EMBL" id="KAL0970709.1"/>
    </source>
</evidence>
<keyword evidence="2" id="KW-1185">Reference proteome</keyword>
<reference evidence="1 2" key="1">
    <citation type="submission" date="2024-06" db="EMBL/GenBank/DDBJ databases">
        <authorList>
            <person name="Pan Q."/>
            <person name="Wen M."/>
            <person name="Jouanno E."/>
            <person name="Zahm M."/>
            <person name="Klopp C."/>
            <person name="Cabau C."/>
            <person name="Louis A."/>
            <person name="Berthelot C."/>
            <person name="Parey E."/>
            <person name="Roest Crollius H."/>
            <person name="Montfort J."/>
            <person name="Robinson-Rechavi M."/>
            <person name="Bouchez O."/>
            <person name="Lampietro C."/>
            <person name="Lopez Roques C."/>
            <person name="Donnadieu C."/>
            <person name="Postlethwait J."/>
            <person name="Bobe J."/>
            <person name="Verreycken H."/>
            <person name="Guiguen Y."/>
        </authorList>
    </citation>
    <scope>NUCLEOTIDE SEQUENCE [LARGE SCALE GENOMIC DNA]</scope>
    <source>
        <strain evidence="1">Up_M1</strain>
        <tissue evidence="1">Testis</tissue>
    </source>
</reference>
<evidence type="ECO:0000313" key="2">
    <source>
        <dbReference type="Proteomes" id="UP001557470"/>
    </source>
</evidence>
<accession>A0ABD0WG99</accession>
<comment type="caution">
    <text evidence="1">The sequence shown here is derived from an EMBL/GenBank/DDBJ whole genome shotgun (WGS) entry which is preliminary data.</text>
</comment>
<proteinExistence type="predicted"/>